<proteinExistence type="predicted"/>
<dbReference type="AlphaFoldDB" id="A0ABD3HC12"/>
<accession>A0ABD3HC12</accession>
<comment type="caution">
    <text evidence="2">The sequence shown here is derived from an EMBL/GenBank/DDBJ whole genome shotgun (WGS) entry which is preliminary data.</text>
</comment>
<feature type="region of interest" description="Disordered" evidence="1">
    <location>
        <begin position="24"/>
        <end position="111"/>
    </location>
</feature>
<reference evidence="2 3" key="1">
    <citation type="submission" date="2024-09" db="EMBL/GenBank/DDBJ databases">
        <title>Chromosome-scale assembly of Riccia sorocarpa.</title>
        <authorList>
            <person name="Paukszto L."/>
        </authorList>
    </citation>
    <scope>NUCLEOTIDE SEQUENCE [LARGE SCALE GENOMIC DNA]</scope>
    <source>
        <strain evidence="2">LP-2024</strain>
        <tissue evidence="2">Aerial parts of the thallus</tissue>
    </source>
</reference>
<evidence type="ECO:0000313" key="3">
    <source>
        <dbReference type="Proteomes" id="UP001633002"/>
    </source>
</evidence>
<protein>
    <submittedName>
        <fullName evidence="2">Uncharacterized protein</fullName>
    </submittedName>
</protein>
<name>A0ABD3HC12_9MARC</name>
<dbReference type="Proteomes" id="UP001633002">
    <property type="component" value="Unassembled WGS sequence"/>
</dbReference>
<evidence type="ECO:0000256" key="1">
    <source>
        <dbReference type="SAM" id="MobiDB-lite"/>
    </source>
</evidence>
<dbReference type="EMBL" id="JBJQOH010000004">
    <property type="protein sequence ID" value="KAL3688049.1"/>
    <property type="molecule type" value="Genomic_DNA"/>
</dbReference>
<keyword evidence="3" id="KW-1185">Reference proteome</keyword>
<gene>
    <name evidence="2" type="ORF">R1sor_014358</name>
</gene>
<sequence length="111" mass="11820">MASQQSIGDMPKYTAAQKVEGTKDVGAGKAGQAQDMGQASKEKTSELYLTAQQKMDEAKKAASETTQSTMEKAAQAKDSAASMLEQNGSRMGSLREPSDVGMRHSAQKVLY</sequence>
<evidence type="ECO:0000313" key="2">
    <source>
        <dbReference type="EMBL" id="KAL3688049.1"/>
    </source>
</evidence>
<organism evidence="2 3">
    <name type="scientific">Riccia sorocarpa</name>
    <dbReference type="NCBI Taxonomy" id="122646"/>
    <lineage>
        <taxon>Eukaryota</taxon>
        <taxon>Viridiplantae</taxon>
        <taxon>Streptophyta</taxon>
        <taxon>Embryophyta</taxon>
        <taxon>Marchantiophyta</taxon>
        <taxon>Marchantiopsida</taxon>
        <taxon>Marchantiidae</taxon>
        <taxon>Marchantiales</taxon>
        <taxon>Ricciaceae</taxon>
        <taxon>Riccia</taxon>
    </lineage>
</organism>